<evidence type="ECO:0000256" key="7">
    <source>
        <dbReference type="ARBA" id="ARBA00022829"/>
    </source>
</evidence>
<feature type="non-terminal residue" evidence="19">
    <location>
        <position position="1"/>
    </location>
</feature>
<dbReference type="InterPro" id="IPR036388">
    <property type="entry name" value="WH-like_DNA-bd_sf"/>
</dbReference>
<feature type="region of interest" description="Disordered" evidence="16">
    <location>
        <begin position="161"/>
        <end position="345"/>
    </location>
</feature>
<dbReference type="InterPro" id="IPR027417">
    <property type="entry name" value="P-loop_NTPase"/>
</dbReference>
<reference evidence="19" key="2">
    <citation type="submission" date="2021-04" db="EMBL/GenBank/DDBJ databases">
        <authorList>
            <person name="Gilroy R."/>
        </authorList>
    </citation>
    <scope>NUCLEOTIDE SEQUENCE</scope>
    <source>
        <strain evidence="19">CHK188-4685</strain>
    </source>
</reference>
<dbReference type="SMART" id="SM00843">
    <property type="entry name" value="Ftsk_gamma"/>
    <property type="match status" value="1"/>
</dbReference>
<evidence type="ECO:0000256" key="6">
    <source>
        <dbReference type="ARBA" id="ARBA00022741"/>
    </source>
</evidence>
<dbReference type="InterPro" id="IPR003593">
    <property type="entry name" value="AAA+_ATPase"/>
</dbReference>
<feature type="compositionally biased region" description="Basic and acidic residues" evidence="16">
    <location>
        <begin position="161"/>
        <end position="188"/>
    </location>
</feature>
<evidence type="ECO:0000259" key="18">
    <source>
        <dbReference type="PROSITE" id="PS50901"/>
    </source>
</evidence>
<dbReference type="PANTHER" id="PTHR22683:SF41">
    <property type="entry name" value="DNA TRANSLOCASE FTSK"/>
    <property type="match status" value="1"/>
</dbReference>
<evidence type="ECO:0000256" key="15">
    <source>
        <dbReference type="PROSITE-ProRule" id="PRU00289"/>
    </source>
</evidence>
<comment type="similarity">
    <text evidence="2">Belongs to the FtsK/SpoIIIE/SftA family.</text>
</comment>
<dbReference type="GO" id="GO:0005524">
    <property type="term" value="F:ATP binding"/>
    <property type="evidence" value="ECO:0007669"/>
    <property type="project" value="UniProtKB-UniRule"/>
</dbReference>
<keyword evidence="11 17" id="KW-0472">Membrane</keyword>
<gene>
    <name evidence="19" type="ORF">H9716_13215</name>
</gene>
<keyword evidence="9 17" id="KW-1133">Transmembrane helix</keyword>
<dbReference type="Gene3D" id="3.30.980.40">
    <property type="match status" value="1"/>
</dbReference>
<comment type="subunit">
    <text evidence="14">Homohexamer. Forms a ring that surrounds DNA.</text>
</comment>
<dbReference type="CDD" id="cd01127">
    <property type="entry name" value="TrwB_TraG_TraD_VirD4"/>
    <property type="match status" value="1"/>
</dbReference>
<dbReference type="PROSITE" id="PS50901">
    <property type="entry name" value="FTSK"/>
    <property type="match status" value="1"/>
</dbReference>
<dbReference type="Pfam" id="PF01580">
    <property type="entry name" value="FtsK_SpoIIIE"/>
    <property type="match status" value="1"/>
</dbReference>
<dbReference type="Gene3D" id="3.40.50.300">
    <property type="entry name" value="P-loop containing nucleotide triphosphate hydrolases"/>
    <property type="match status" value="1"/>
</dbReference>
<name>A0A9D2LAH3_9FIRM</name>
<evidence type="ECO:0000256" key="8">
    <source>
        <dbReference type="ARBA" id="ARBA00022840"/>
    </source>
</evidence>
<reference evidence="19" key="1">
    <citation type="journal article" date="2021" name="PeerJ">
        <title>Extensive microbial diversity within the chicken gut microbiome revealed by metagenomics and culture.</title>
        <authorList>
            <person name="Gilroy R."/>
            <person name="Ravi A."/>
            <person name="Getino M."/>
            <person name="Pursley I."/>
            <person name="Horton D.L."/>
            <person name="Alikhan N.F."/>
            <person name="Baker D."/>
            <person name="Gharbi K."/>
            <person name="Hall N."/>
            <person name="Watson M."/>
            <person name="Adriaenssens E.M."/>
            <person name="Foster-Nyarko E."/>
            <person name="Jarju S."/>
            <person name="Secka A."/>
            <person name="Antonio M."/>
            <person name="Oren A."/>
            <person name="Chaudhuri R.R."/>
            <person name="La Ragione R."/>
            <person name="Hildebrand F."/>
            <person name="Pallen M.J."/>
        </authorList>
    </citation>
    <scope>NUCLEOTIDE SEQUENCE</scope>
    <source>
        <strain evidence="19">CHK188-4685</strain>
    </source>
</reference>
<dbReference type="PANTHER" id="PTHR22683">
    <property type="entry name" value="SPORULATION PROTEIN RELATED"/>
    <property type="match status" value="1"/>
</dbReference>
<dbReference type="Pfam" id="PF13491">
    <property type="entry name" value="FtsK_4TM"/>
    <property type="match status" value="1"/>
</dbReference>
<feature type="compositionally biased region" description="Basic and acidic residues" evidence="16">
    <location>
        <begin position="211"/>
        <end position="232"/>
    </location>
</feature>
<dbReference type="InterPro" id="IPR036390">
    <property type="entry name" value="WH_DNA-bd_sf"/>
</dbReference>
<evidence type="ECO:0000256" key="14">
    <source>
        <dbReference type="ARBA" id="ARBA00025923"/>
    </source>
</evidence>
<evidence type="ECO:0000256" key="5">
    <source>
        <dbReference type="ARBA" id="ARBA00022692"/>
    </source>
</evidence>
<feature type="compositionally biased region" description="Basic and acidic residues" evidence="16">
    <location>
        <begin position="303"/>
        <end position="314"/>
    </location>
</feature>
<dbReference type="InterPro" id="IPR025199">
    <property type="entry name" value="FtsK_4TM"/>
</dbReference>
<evidence type="ECO:0000256" key="16">
    <source>
        <dbReference type="SAM" id="MobiDB-lite"/>
    </source>
</evidence>
<dbReference type="GO" id="GO:0005886">
    <property type="term" value="C:plasma membrane"/>
    <property type="evidence" value="ECO:0007669"/>
    <property type="project" value="UniProtKB-SubCell"/>
</dbReference>
<dbReference type="InterPro" id="IPR050206">
    <property type="entry name" value="FtsK/SpoIIIE/SftA"/>
</dbReference>
<keyword evidence="10" id="KW-0238">DNA-binding</keyword>
<keyword evidence="6 15" id="KW-0547">Nucleotide-binding</keyword>
<dbReference type="AlphaFoldDB" id="A0A9D2LAH3"/>
<dbReference type="InterPro" id="IPR041027">
    <property type="entry name" value="FtsK_alpha"/>
</dbReference>
<dbReference type="Gene3D" id="1.10.10.10">
    <property type="entry name" value="Winged helix-like DNA-binding domain superfamily/Winged helix DNA-binding domain"/>
    <property type="match status" value="1"/>
</dbReference>
<evidence type="ECO:0000256" key="1">
    <source>
        <dbReference type="ARBA" id="ARBA00004651"/>
    </source>
</evidence>
<evidence type="ECO:0000256" key="2">
    <source>
        <dbReference type="ARBA" id="ARBA00006474"/>
    </source>
</evidence>
<feature type="transmembrane region" description="Helical" evidence="17">
    <location>
        <begin position="128"/>
        <end position="147"/>
    </location>
</feature>
<feature type="transmembrane region" description="Helical" evidence="17">
    <location>
        <begin position="31"/>
        <end position="51"/>
    </location>
</feature>
<dbReference type="GO" id="GO:0003677">
    <property type="term" value="F:DNA binding"/>
    <property type="evidence" value="ECO:0007669"/>
    <property type="project" value="UniProtKB-KW"/>
</dbReference>
<evidence type="ECO:0000313" key="20">
    <source>
        <dbReference type="Proteomes" id="UP000886804"/>
    </source>
</evidence>
<evidence type="ECO:0000256" key="10">
    <source>
        <dbReference type="ARBA" id="ARBA00023125"/>
    </source>
</evidence>
<dbReference type="GO" id="GO:0007059">
    <property type="term" value="P:chromosome segregation"/>
    <property type="evidence" value="ECO:0007669"/>
    <property type="project" value="UniProtKB-KW"/>
</dbReference>
<comment type="function">
    <text evidence="13">Essential cell division protein that coordinates cell division and chromosome segregation. The N-terminus is involved in assembly of the cell-division machinery. The C-terminus functions as a DNA motor that moves dsDNA in an ATP-dependent manner towards the dif recombination site, which is located within the replication terminus region. Required for activation of the Xer recombinase, allowing activation of chromosome unlinking by recombination.</text>
</comment>
<evidence type="ECO:0000256" key="4">
    <source>
        <dbReference type="ARBA" id="ARBA00022618"/>
    </source>
</evidence>
<organism evidence="19 20">
    <name type="scientific">Candidatus Enterocloster faecavium</name>
    <dbReference type="NCBI Taxonomy" id="2838560"/>
    <lineage>
        <taxon>Bacteria</taxon>
        <taxon>Bacillati</taxon>
        <taxon>Bacillota</taxon>
        <taxon>Clostridia</taxon>
        <taxon>Lachnospirales</taxon>
        <taxon>Lachnospiraceae</taxon>
        <taxon>Enterocloster</taxon>
    </lineage>
</organism>
<dbReference type="SUPFAM" id="SSF46785">
    <property type="entry name" value="Winged helix' DNA-binding domain"/>
    <property type="match status" value="1"/>
</dbReference>
<dbReference type="GO" id="GO:0051301">
    <property type="term" value="P:cell division"/>
    <property type="evidence" value="ECO:0007669"/>
    <property type="project" value="UniProtKB-KW"/>
</dbReference>
<dbReference type="Pfam" id="PF09397">
    <property type="entry name" value="FtsK_gamma"/>
    <property type="match status" value="1"/>
</dbReference>
<feature type="domain" description="FtsK" evidence="18">
    <location>
        <begin position="546"/>
        <end position="744"/>
    </location>
</feature>
<keyword evidence="8 15" id="KW-0067">ATP-binding</keyword>
<evidence type="ECO:0000256" key="13">
    <source>
        <dbReference type="ARBA" id="ARBA00024986"/>
    </source>
</evidence>
<proteinExistence type="inferred from homology"/>
<dbReference type="SUPFAM" id="SSF52540">
    <property type="entry name" value="P-loop containing nucleoside triphosphate hydrolases"/>
    <property type="match status" value="1"/>
</dbReference>
<protein>
    <submittedName>
        <fullName evidence="19">DNA translocase FtsK 4TM domain-containing protein</fullName>
    </submittedName>
</protein>
<evidence type="ECO:0000256" key="17">
    <source>
        <dbReference type="SAM" id="Phobius"/>
    </source>
</evidence>
<dbReference type="EMBL" id="DWYS01000158">
    <property type="protein sequence ID" value="HJB08800.1"/>
    <property type="molecule type" value="Genomic_DNA"/>
</dbReference>
<dbReference type="Proteomes" id="UP000886804">
    <property type="component" value="Unassembled WGS sequence"/>
</dbReference>
<keyword evidence="3" id="KW-1003">Cell membrane</keyword>
<evidence type="ECO:0000256" key="9">
    <source>
        <dbReference type="ARBA" id="ARBA00022989"/>
    </source>
</evidence>
<keyword evidence="4" id="KW-0132">Cell division</keyword>
<evidence type="ECO:0000313" key="19">
    <source>
        <dbReference type="EMBL" id="HJB08800.1"/>
    </source>
</evidence>
<feature type="binding site" evidence="15">
    <location>
        <begin position="564"/>
        <end position="571"/>
    </location>
    <ligand>
        <name>ATP</name>
        <dbReference type="ChEBI" id="CHEBI:30616"/>
    </ligand>
</feature>
<keyword evidence="7" id="KW-0159">Chromosome partition</keyword>
<comment type="subcellular location">
    <subcellularLocation>
        <location evidence="1">Cell membrane</location>
        <topology evidence="1">Multi-pass membrane protein</topology>
    </subcellularLocation>
</comment>
<evidence type="ECO:0000256" key="11">
    <source>
        <dbReference type="ARBA" id="ARBA00023136"/>
    </source>
</evidence>
<dbReference type="InterPro" id="IPR018541">
    <property type="entry name" value="Ftsk_gamma"/>
</dbReference>
<evidence type="ECO:0000256" key="12">
    <source>
        <dbReference type="ARBA" id="ARBA00023306"/>
    </source>
</evidence>
<feature type="transmembrane region" description="Helical" evidence="17">
    <location>
        <begin position="63"/>
        <end position="83"/>
    </location>
</feature>
<comment type="caution">
    <text evidence="19">The sequence shown here is derived from an EMBL/GenBank/DDBJ whole genome shotgun (WGS) entry which is preliminary data.</text>
</comment>
<evidence type="ECO:0000256" key="3">
    <source>
        <dbReference type="ARBA" id="ARBA00022475"/>
    </source>
</evidence>
<sequence length="894" mass="98229">IICSFAVALLLFLSNFRLCGAVGEVLRSFQLGTFGAVGFLLPLMIFIGTCFHMSNLGNFHAALKLTAVILAAVAVCGLLQLLFGTVPEDAGWMEYYHQSSASGRGGGLLGGILTSLLILALGRAGAYIVLLVILILSIVCITERSLVSALRNGGGKAYHYAREDMDRRREEHQRRAQEQRRNAPEQKVRGVNLDAIQLTNPADLPDIMEEPEQKKEEPDKEKGQEHQEKEDQAEVPPNVFLGKIQLPPDYGEEDENGEKQEDDREPADSYMLHNEDGDAFQIPKTHRTLREMDLLEQEGAPEGPEKEKQEKTEDAAPWDEQPEGQKAEEPESSLYIEPEEETVPETGVNYDSFFVPEEPKRVVTASGKVMETETELLQKKIEKRKKEAAQTDVNLQVAAQVQKKQEEVKREYVFPPTSLLKKGHRNGGTSQEEYKAIAIKLQQTLHNFGVGVTVTNISCGPAVTRYELLPEQGVKVSRIVGLADDIKLSLAAADIRIEAPIPGKSAVGIEVPNKENNVVYLRELLESDAFKNHKSHLAFAVGKDIGGQVVVTDVAKMPHLLIAGATGSGKSVCINTLIMSLIYKSKPEDVKLIMVDPKVVELSVYNGIPHLLIPVVTDPKKASGALNWAVAEMEDRYKKFAACNVRDLKGYNERVEKLEKIEDENKPEKLPQIVIIIDELADLMMVAPGEVESSICRLAQLARAAGIHLVIATQRPSVNVITGLIKANVPSRIAFSVSSGVDSRTIIDMNGAEKLLGKGDMLFYPAGFPKPQRVQGAFVSDEEVGNVVDFLKEQGMTAQYSPEIESTIESGPAGEAGGGSGQNRDEYFVQAGKLITDKEKASIGMLQRMFKIGFNRAARIMDQLAAAGVVGEEEGTKPRKVLMTPEEFEEYLKQ</sequence>
<accession>A0A9D2LAH3</accession>
<dbReference type="SMART" id="SM00382">
    <property type="entry name" value="AAA"/>
    <property type="match status" value="1"/>
</dbReference>
<keyword evidence="5 17" id="KW-0812">Transmembrane</keyword>
<keyword evidence="12" id="KW-0131">Cell cycle</keyword>
<dbReference type="Pfam" id="PF17854">
    <property type="entry name" value="FtsK_alpha"/>
    <property type="match status" value="1"/>
</dbReference>
<dbReference type="InterPro" id="IPR002543">
    <property type="entry name" value="FtsK_dom"/>
</dbReference>
<feature type="transmembrane region" description="Helical" evidence="17">
    <location>
        <begin position="103"/>
        <end position="121"/>
    </location>
</feature>